<organism evidence="1 2">
    <name type="scientific">Funneliformis geosporum</name>
    <dbReference type="NCBI Taxonomy" id="1117311"/>
    <lineage>
        <taxon>Eukaryota</taxon>
        <taxon>Fungi</taxon>
        <taxon>Fungi incertae sedis</taxon>
        <taxon>Mucoromycota</taxon>
        <taxon>Glomeromycotina</taxon>
        <taxon>Glomeromycetes</taxon>
        <taxon>Glomerales</taxon>
        <taxon>Glomeraceae</taxon>
        <taxon>Funneliformis</taxon>
    </lineage>
</organism>
<dbReference type="OrthoDB" id="2438411at2759"/>
<sequence length="140" mass="16406">MYCKLRQYPYSIRILDFLSNKASLFLLQYFQEIFLNCERSGPKLNKKANKKKPSEIYQLVILGKEVDLWCLLTGYSISYPPQPGLCDQCKLPFIDDNEDLVDDDNTEMKIKERDDENSEEIDKTLDILSKLTIEINQIEN</sequence>
<dbReference type="EMBL" id="CAMKVN010006220">
    <property type="protein sequence ID" value="CAI2190057.1"/>
    <property type="molecule type" value="Genomic_DNA"/>
</dbReference>
<reference evidence="1" key="1">
    <citation type="submission" date="2022-08" db="EMBL/GenBank/DDBJ databases">
        <authorList>
            <person name="Kallberg Y."/>
            <person name="Tangrot J."/>
            <person name="Rosling A."/>
        </authorList>
    </citation>
    <scope>NUCLEOTIDE SEQUENCE</scope>
    <source>
        <strain evidence="1">Wild A</strain>
    </source>
</reference>
<keyword evidence="2" id="KW-1185">Reference proteome</keyword>
<name>A0A9W4T2F3_9GLOM</name>
<comment type="caution">
    <text evidence="1">The sequence shown here is derived from an EMBL/GenBank/DDBJ whole genome shotgun (WGS) entry which is preliminary data.</text>
</comment>
<proteinExistence type="predicted"/>
<dbReference type="Proteomes" id="UP001153678">
    <property type="component" value="Unassembled WGS sequence"/>
</dbReference>
<evidence type="ECO:0000313" key="1">
    <source>
        <dbReference type="EMBL" id="CAI2190057.1"/>
    </source>
</evidence>
<dbReference type="AlphaFoldDB" id="A0A9W4T2F3"/>
<feature type="non-terminal residue" evidence="1">
    <location>
        <position position="140"/>
    </location>
</feature>
<accession>A0A9W4T2F3</accession>
<evidence type="ECO:0000313" key="2">
    <source>
        <dbReference type="Proteomes" id="UP001153678"/>
    </source>
</evidence>
<protein>
    <submittedName>
        <fullName evidence="1">742_t:CDS:1</fullName>
    </submittedName>
</protein>
<gene>
    <name evidence="1" type="ORF">FWILDA_LOCUS14386</name>
</gene>